<dbReference type="PANTHER" id="PTHR13370:SF3">
    <property type="entry name" value="TRNA (GUANINE(10)-N2)-METHYLTRANSFERASE HOMOLOG"/>
    <property type="match status" value="1"/>
</dbReference>
<dbReference type="InterPro" id="IPR017985">
    <property type="entry name" value="MeTrfase_CN4_CS"/>
</dbReference>
<name>A0A0F9MF71_9ZZZZ</name>
<keyword evidence="5" id="KW-0949">S-adenosyl-L-methionine</keyword>
<evidence type="ECO:0000256" key="4">
    <source>
        <dbReference type="ARBA" id="ARBA00022679"/>
    </source>
</evidence>
<evidence type="ECO:0000256" key="8">
    <source>
        <dbReference type="ARBA" id="ARBA00049120"/>
    </source>
</evidence>
<dbReference type="AlphaFoldDB" id="A0A0F9MF71"/>
<dbReference type="SUPFAM" id="SSF53335">
    <property type="entry name" value="S-adenosyl-L-methionine-dependent methyltransferases"/>
    <property type="match status" value="1"/>
</dbReference>
<protein>
    <recommendedName>
        <fullName evidence="2">site-specific DNA-methyltransferase (cytosine-N(4)-specific)</fullName>
        <ecNumber evidence="2">2.1.1.113</ecNumber>
    </recommendedName>
</protein>
<evidence type="ECO:0000256" key="1">
    <source>
        <dbReference type="ARBA" id="ARBA00010203"/>
    </source>
</evidence>
<keyword evidence="4" id="KW-0808">Transferase</keyword>
<comment type="similarity">
    <text evidence="1">Belongs to the N(4)/N(6)-methyltransferase family. N(4) subfamily.</text>
</comment>
<dbReference type="InterPro" id="IPR002941">
    <property type="entry name" value="DNA_methylase_N4/N6"/>
</dbReference>
<dbReference type="InterPro" id="IPR029063">
    <property type="entry name" value="SAM-dependent_MTases_sf"/>
</dbReference>
<dbReference type="InterPro" id="IPR001091">
    <property type="entry name" value="RM_Methyltransferase"/>
</dbReference>
<dbReference type="GO" id="GO:0015667">
    <property type="term" value="F:site-specific DNA-methyltransferase (cytosine-N4-specific) activity"/>
    <property type="evidence" value="ECO:0007669"/>
    <property type="project" value="UniProtKB-EC"/>
</dbReference>
<dbReference type="GO" id="GO:0009307">
    <property type="term" value="P:DNA restriction-modification system"/>
    <property type="evidence" value="ECO:0007669"/>
    <property type="project" value="UniProtKB-KW"/>
</dbReference>
<evidence type="ECO:0000256" key="2">
    <source>
        <dbReference type="ARBA" id="ARBA00012185"/>
    </source>
</evidence>
<dbReference type="EC" id="2.1.1.113" evidence="2"/>
<keyword evidence="6" id="KW-0680">Restriction system</keyword>
<dbReference type="GO" id="GO:0003677">
    <property type="term" value="F:DNA binding"/>
    <property type="evidence" value="ECO:0007669"/>
    <property type="project" value="UniProtKB-KW"/>
</dbReference>
<sequence length="244" mass="28135">MEINKIYHESCLDTMTRMPDECIHLVVTSPPYYLNKEYEKTITYVNYCKMMESVFSSLSRVLVGGGYAVFNFGDYFNSGNRFYDADVPACYPASINYFRWGVELAKMDLQATRIWRKQFAKMGIPFVCNSHPRPVFDYEHIWTFRKKNGCGKEFVTDRKKTQRGVIGENWTSKAGLNIHCASFPIELPLWAISVYSLNETDLIYDPFIGSGTTALASKKMNRKYIGSEIGKEYLEIAEKRLTLC</sequence>
<evidence type="ECO:0000256" key="6">
    <source>
        <dbReference type="ARBA" id="ARBA00022747"/>
    </source>
</evidence>
<dbReference type="Gene3D" id="3.40.50.150">
    <property type="entry name" value="Vaccinia Virus protein VP39"/>
    <property type="match status" value="1"/>
</dbReference>
<organism evidence="10">
    <name type="scientific">marine sediment metagenome</name>
    <dbReference type="NCBI Taxonomy" id="412755"/>
    <lineage>
        <taxon>unclassified sequences</taxon>
        <taxon>metagenomes</taxon>
        <taxon>ecological metagenomes</taxon>
    </lineage>
</organism>
<comment type="catalytic activity">
    <reaction evidence="8">
        <text>a 2'-deoxycytidine in DNA + S-adenosyl-L-methionine = an N(4)-methyl-2'-deoxycytidine in DNA + S-adenosyl-L-homocysteine + H(+)</text>
        <dbReference type="Rhea" id="RHEA:16857"/>
        <dbReference type="Rhea" id="RHEA-COMP:11369"/>
        <dbReference type="Rhea" id="RHEA-COMP:13674"/>
        <dbReference type="ChEBI" id="CHEBI:15378"/>
        <dbReference type="ChEBI" id="CHEBI:57856"/>
        <dbReference type="ChEBI" id="CHEBI:59789"/>
        <dbReference type="ChEBI" id="CHEBI:85452"/>
        <dbReference type="ChEBI" id="CHEBI:137933"/>
        <dbReference type="EC" id="2.1.1.113"/>
    </reaction>
</comment>
<gene>
    <name evidence="10" type="ORF">LCGC14_1162710</name>
</gene>
<evidence type="ECO:0000256" key="3">
    <source>
        <dbReference type="ARBA" id="ARBA00022603"/>
    </source>
</evidence>
<dbReference type="PRINTS" id="PR00508">
    <property type="entry name" value="S21N4MTFRASE"/>
</dbReference>
<dbReference type="PANTHER" id="PTHR13370">
    <property type="entry name" value="RNA METHYLASE-RELATED"/>
    <property type="match status" value="1"/>
</dbReference>
<dbReference type="GO" id="GO:0009007">
    <property type="term" value="F:site-specific DNA-methyltransferase (adenine-specific) activity"/>
    <property type="evidence" value="ECO:0007669"/>
    <property type="project" value="TreeGrafter"/>
</dbReference>
<proteinExistence type="inferred from homology"/>
<evidence type="ECO:0000259" key="9">
    <source>
        <dbReference type="Pfam" id="PF01555"/>
    </source>
</evidence>
<keyword evidence="3" id="KW-0489">Methyltransferase</keyword>
<feature type="domain" description="DNA methylase N-4/N-6" evidence="9">
    <location>
        <begin position="23"/>
        <end position="239"/>
    </location>
</feature>
<dbReference type="GO" id="GO:0005737">
    <property type="term" value="C:cytoplasm"/>
    <property type="evidence" value="ECO:0007669"/>
    <property type="project" value="TreeGrafter"/>
</dbReference>
<dbReference type="Pfam" id="PF01555">
    <property type="entry name" value="N6_N4_Mtase"/>
    <property type="match status" value="1"/>
</dbReference>
<dbReference type="GO" id="GO:0008170">
    <property type="term" value="F:N-methyltransferase activity"/>
    <property type="evidence" value="ECO:0007669"/>
    <property type="project" value="InterPro"/>
</dbReference>
<dbReference type="PROSITE" id="PS00093">
    <property type="entry name" value="N4_MTASE"/>
    <property type="match status" value="1"/>
</dbReference>
<accession>A0A0F9MF71</accession>
<evidence type="ECO:0000313" key="10">
    <source>
        <dbReference type="EMBL" id="KKM97971.1"/>
    </source>
</evidence>
<keyword evidence="7" id="KW-0238">DNA-binding</keyword>
<reference evidence="10" key="1">
    <citation type="journal article" date="2015" name="Nature">
        <title>Complex archaea that bridge the gap between prokaryotes and eukaryotes.</title>
        <authorList>
            <person name="Spang A."/>
            <person name="Saw J.H."/>
            <person name="Jorgensen S.L."/>
            <person name="Zaremba-Niedzwiedzka K."/>
            <person name="Martijn J."/>
            <person name="Lind A.E."/>
            <person name="van Eijk R."/>
            <person name="Schleper C."/>
            <person name="Guy L."/>
            <person name="Ettema T.J."/>
        </authorList>
    </citation>
    <scope>NUCLEOTIDE SEQUENCE</scope>
</reference>
<comment type="caution">
    <text evidence="10">The sequence shown here is derived from an EMBL/GenBank/DDBJ whole genome shotgun (WGS) entry which is preliminary data.</text>
</comment>
<evidence type="ECO:0000256" key="7">
    <source>
        <dbReference type="ARBA" id="ARBA00023125"/>
    </source>
</evidence>
<dbReference type="GO" id="GO:0032259">
    <property type="term" value="P:methylation"/>
    <property type="evidence" value="ECO:0007669"/>
    <property type="project" value="UniProtKB-KW"/>
</dbReference>
<evidence type="ECO:0000256" key="5">
    <source>
        <dbReference type="ARBA" id="ARBA00022691"/>
    </source>
</evidence>
<dbReference type="EMBL" id="LAZR01005684">
    <property type="protein sequence ID" value="KKM97971.1"/>
    <property type="molecule type" value="Genomic_DNA"/>
</dbReference>